<evidence type="ECO:0000256" key="1">
    <source>
        <dbReference type="ARBA" id="ARBA00006640"/>
    </source>
</evidence>
<evidence type="ECO:0000256" key="4">
    <source>
        <dbReference type="SAM" id="MobiDB-lite"/>
    </source>
</evidence>
<dbReference type="InterPro" id="IPR052837">
    <property type="entry name" value="Mitoribosomal_bS21"/>
</dbReference>
<evidence type="ECO:0000313" key="6">
    <source>
        <dbReference type="Proteomes" id="UP000265663"/>
    </source>
</evidence>
<accession>A0A3M7MG78</accession>
<dbReference type="GO" id="GO:0005763">
    <property type="term" value="C:mitochondrial small ribosomal subunit"/>
    <property type="evidence" value="ECO:0007669"/>
    <property type="project" value="TreeGrafter"/>
</dbReference>
<evidence type="ECO:0000256" key="2">
    <source>
        <dbReference type="ARBA" id="ARBA00022980"/>
    </source>
</evidence>
<feature type="compositionally biased region" description="Polar residues" evidence="4">
    <location>
        <begin position="36"/>
        <end position="77"/>
    </location>
</feature>
<keyword evidence="6" id="KW-1185">Reference proteome</keyword>
<organism evidence="5 6">
    <name type="scientific">Pyrenophora seminiperda CCB06</name>
    <dbReference type="NCBI Taxonomy" id="1302712"/>
    <lineage>
        <taxon>Eukaryota</taxon>
        <taxon>Fungi</taxon>
        <taxon>Dikarya</taxon>
        <taxon>Ascomycota</taxon>
        <taxon>Pezizomycotina</taxon>
        <taxon>Dothideomycetes</taxon>
        <taxon>Pleosporomycetidae</taxon>
        <taxon>Pleosporales</taxon>
        <taxon>Pleosporineae</taxon>
        <taxon>Pleosporaceae</taxon>
        <taxon>Pyrenophora</taxon>
    </lineage>
</organism>
<feature type="compositionally biased region" description="Pro residues" evidence="4">
    <location>
        <begin position="87"/>
        <end position="98"/>
    </location>
</feature>
<dbReference type="PANTHER" id="PTHR41237">
    <property type="entry name" value="37S RIBOSOMAL PROTEIN MRP21, MITOCHONDRIAL"/>
    <property type="match status" value="1"/>
</dbReference>
<dbReference type="Proteomes" id="UP000265663">
    <property type="component" value="Unassembled WGS sequence"/>
</dbReference>
<protein>
    <submittedName>
        <fullName evidence="5">Ribosomal s21</fullName>
    </submittedName>
</protein>
<keyword evidence="2" id="KW-0689">Ribosomal protein</keyword>
<dbReference type="GO" id="GO:0070124">
    <property type="term" value="P:mitochondrial translational initiation"/>
    <property type="evidence" value="ECO:0007669"/>
    <property type="project" value="TreeGrafter"/>
</dbReference>
<dbReference type="OrthoDB" id="2501249at2759"/>
<evidence type="ECO:0000256" key="3">
    <source>
        <dbReference type="ARBA" id="ARBA00023274"/>
    </source>
</evidence>
<name>A0A3M7MG78_9PLEO</name>
<gene>
    <name evidence="5" type="ORF">GMOD_00008005</name>
</gene>
<dbReference type="InterPro" id="IPR001911">
    <property type="entry name" value="Ribosomal_bS21"/>
</dbReference>
<evidence type="ECO:0000313" key="5">
    <source>
        <dbReference type="EMBL" id="RMZ73487.1"/>
    </source>
</evidence>
<dbReference type="EMBL" id="KE747840">
    <property type="protein sequence ID" value="RMZ73487.1"/>
    <property type="molecule type" value="Genomic_DNA"/>
</dbReference>
<dbReference type="PANTHER" id="PTHR41237:SF1">
    <property type="entry name" value="SMALL RIBOSOMAL SUBUNIT PROTEIN BS21M"/>
    <property type="match status" value="1"/>
</dbReference>
<dbReference type="AlphaFoldDB" id="A0A3M7MG78"/>
<comment type="similarity">
    <text evidence="1">Belongs to the bacterial ribosomal protein bS21 family.</text>
</comment>
<sequence>MASRSLAELLLRPSTFTRIPPHAQRIIPSAQRIPPSWTSYRRALSNTTQPSAQPALQPNKESYISESEAQQPQQDQYTPEHAAAASPQPPPPPPPAPQARPFSLDDLFSGVPKDRTPPSYMPQGSLPPNPQAANTRTFGAKWANDQRRRPKLDFDSMTDLPDTDSIMNPTLANKPSSAASLAVQQEETFAQYPRLNPTYGRSVELDVKRGRDIVRGIGMLGSLVARNKVRKDSNAQRYHERGGLKRKRLASERWRARFKKGFKALTGRVTELTKKGW</sequence>
<proteinExistence type="inferred from homology"/>
<keyword evidence="3" id="KW-0687">Ribonucleoprotein</keyword>
<dbReference type="Pfam" id="PF01165">
    <property type="entry name" value="Ribosomal_S21"/>
    <property type="match status" value="1"/>
</dbReference>
<feature type="region of interest" description="Disordered" evidence="4">
    <location>
        <begin position="22"/>
        <end position="130"/>
    </location>
</feature>
<reference evidence="5 6" key="1">
    <citation type="journal article" date="2014" name="PLoS ONE">
        <title>De novo Genome Assembly of the Fungal Plant Pathogen Pyrenophora semeniperda.</title>
        <authorList>
            <person name="Soliai M.M."/>
            <person name="Meyer S.E."/>
            <person name="Udall J.A."/>
            <person name="Elzinga D.E."/>
            <person name="Hermansen R.A."/>
            <person name="Bodily P.M."/>
            <person name="Hart A.A."/>
            <person name="Coleman C.E."/>
        </authorList>
    </citation>
    <scope>NUCLEOTIDE SEQUENCE [LARGE SCALE GENOMIC DNA]</scope>
    <source>
        <strain evidence="5 6">CCB06</strain>
        <tissue evidence="5">Mycelium</tissue>
    </source>
</reference>
<dbReference type="GO" id="GO:0003735">
    <property type="term" value="F:structural constituent of ribosome"/>
    <property type="evidence" value="ECO:0007669"/>
    <property type="project" value="InterPro"/>
</dbReference>